<sequence length="710" mass="82849">MAGTHVFRRFPPFLPIPFPLSSLTVSLIEGLRLYIPMPLLRRKPFALAEPPNDLEPCESLFQIRFTKEIFRDYNDYLNRLNQYRQRFWTCKVTGKTGLTYEEALVSEMHATEKVQQIPEELMAPALRIIQYSMLPLKDLVDSIAEKLKEQLFVGSQLYGKKNDRVCPCKILKVMQEDPENVSYVVAWLDESNNVIERAEVSSQDLVQQKRPFSRNILKSFVRGCTNRNAPWVLHDKLAKKHGISTDIPEELRGKVSFNNGLVVFTKKRKHEEESIQYPIDDLLVKPSPDDPVFSSRPSPSRDFNVPIYCVGDLLMVWDFFMSFGKLLRLSPYSLKDFENAISHKDSNVALLVESHAVLFRVLIKGDDEYHAAVQDKLPKKITMISWKEYLCEFLEMIKIPKLRQYEATIKRGHYGYVDVNAKLEIFCELVNRALDTAIVRGKLDEFIKQRRVLGAAKREEAIEASAKRRKVKEQLKADSGSNCGENWHHLDQDATVSTDNNNHRIQNGSIGKNRNKEIESSWQKDEWDSGIKHSKLASKISAEELNRSAEFGKVYRKESLKQPKGDKDQSEKNYEQRREYFDREIEKWCIRTSFLGMDRYYNRYWWFYRDGRIFVESPESKEWGYYSSKGELDGLTTSLNCKGERERALLKQLKKYYSRICSELQKNSKDLLHNIALDDSVVRRSTRVRAPPRENPAKAFLRYVNKWKEE</sequence>
<dbReference type="PANTHER" id="PTHR15546">
    <property type="entry name" value="BROMODOMAIN ADJACENT TO ZINC FINGER DOMAIN, 2A"/>
    <property type="match status" value="1"/>
</dbReference>
<dbReference type="Pfam" id="PF10537">
    <property type="entry name" value="WAC_Acf1_DNA_bd"/>
    <property type="match status" value="1"/>
</dbReference>
<dbReference type="Proteomes" id="UP001374584">
    <property type="component" value="Unassembled WGS sequence"/>
</dbReference>
<dbReference type="EMBL" id="JAYMYR010000007">
    <property type="protein sequence ID" value="KAK7353739.1"/>
    <property type="molecule type" value="Genomic_DNA"/>
</dbReference>
<dbReference type="GO" id="GO:0005634">
    <property type="term" value="C:nucleus"/>
    <property type="evidence" value="ECO:0007669"/>
    <property type="project" value="UniProtKB-SubCell"/>
</dbReference>
<evidence type="ECO:0000259" key="6">
    <source>
        <dbReference type="PROSITE" id="PS51136"/>
    </source>
</evidence>
<evidence type="ECO:0000313" key="8">
    <source>
        <dbReference type="Proteomes" id="UP001374584"/>
    </source>
</evidence>
<comment type="subcellular location">
    <subcellularLocation>
        <location evidence="1 3">Nucleus</location>
    </subcellularLocation>
</comment>
<dbReference type="PROSITE" id="PS51136">
    <property type="entry name" value="WAC"/>
    <property type="match status" value="1"/>
</dbReference>
<dbReference type="AlphaFoldDB" id="A0AAN9MJ23"/>
<feature type="region of interest" description="Disordered" evidence="4">
    <location>
        <begin position="556"/>
        <end position="575"/>
    </location>
</feature>
<dbReference type="PROSITE" id="PS50827">
    <property type="entry name" value="DDT"/>
    <property type="match status" value="1"/>
</dbReference>
<dbReference type="Pfam" id="PF15613">
    <property type="entry name" value="WSD"/>
    <property type="match status" value="1"/>
</dbReference>
<dbReference type="InterPro" id="IPR018501">
    <property type="entry name" value="DDT_dom"/>
</dbReference>
<evidence type="ECO:0008006" key="9">
    <source>
        <dbReference type="Google" id="ProtNLM"/>
    </source>
</evidence>
<evidence type="ECO:0000313" key="7">
    <source>
        <dbReference type="EMBL" id="KAK7353739.1"/>
    </source>
</evidence>
<gene>
    <name evidence="7" type="ORF">VNO80_19190</name>
</gene>
<dbReference type="SMART" id="SM00571">
    <property type="entry name" value="DDT"/>
    <property type="match status" value="1"/>
</dbReference>
<dbReference type="InterPro" id="IPR053271">
    <property type="entry name" value="DDT_domain"/>
</dbReference>
<keyword evidence="8" id="KW-1185">Reference proteome</keyword>
<proteinExistence type="predicted"/>
<dbReference type="PANTHER" id="PTHR15546:SF2">
    <property type="entry name" value="DDT DOMAIN-CONTAINING PROTEIN DDB_G0282237"/>
    <property type="match status" value="1"/>
</dbReference>
<evidence type="ECO:0000256" key="1">
    <source>
        <dbReference type="ARBA" id="ARBA00004123"/>
    </source>
</evidence>
<evidence type="ECO:0000259" key="5">
    <source>
        <dbReference type="PROSITE" id="PS50827"/>
    </source>
</evidence>
<dbReference type="GO" id="GO:0000785">
    <property type="term" value="C:chromatin"/>
    <property type="evidence" value="ECO:0007669"/>
    <property type="project" value="UniProtKB-ARBA"/>
</dbReference>
<protein>
    <recommendedName>
        <fullName evidence="9">DDT domain-containing protein</fullName>
    </recommendedName>
</protein>
<organism evidence="7 8">
    <name type="scientific">Phaseolus coccineus</name>
    <name type="common">Scarlet runner bean</name>
    <name type="synonym">Phaseolus multiflorus</name>
    <dbReference type="NCBI Taxonomy" id="3886"/>
    <lineage>
        <taxon>Eukaryota</taxon>
        <taxon>Viridiplantae</taxon>
        <taxon>Streptophyta</taxon>
        <taxon>Embryophyta</taxon>
        <taxon>Tracheophyta</taxon>
        <taxon>Spermatophyta</taxon>
        <taxon>Magnoliopsida</taxon>
        <taxon>eudicotyledons</taxon>
        <taxon>Gunneridae</taxon>
        <taxon>Pentapetalae</taxon>
        <taxon>rosids</taxon>
        <taxon>fabids</taxon>
        <taxon>Fabales</taxon>
        <taxon>Fabaceae</taxon>
        <taxon>Papilionoideae</taxon>
        <taxon>50 kb inversion clade</taxon>
        <taxon>NPAAA clade</taxon>
        <taxon>indigoferoid/millettioid clade</taxon>
        <taxon>Phaseoleae</taxon>
        <taxon>Phaseolus</taxon>
    </lineage>
</organism>
<accession>A0AAN9MJ23</accession>
<evidence type="ECO:0000256" key="2">
    <source>
        <dbReference type="ARBA" id="ARBA00023242"/>
    </source>
</evidence>
<evidence type="ECO:0000256" key="4">
    <source>
        <dbReference type="SAM" id="MobiDB-lite"/>
    </source>
</evidence>
<keyword evidence="2 3" id="KW-0539">Nucleus</keyword>
<name>A0AAN9MJ23_PHACN</name>
<evidence type="ECO:0000256" key="3">
    <source>
        <dbReference type="PROSITE-ProRule" id="PRU00475"/>
    </source>
</evidence>
<dbReference type="InterPro" id="IPR013136">
    <property type="entry name" value="WSTF_Acf1_Cbp146"/>
</dbReference>
<feature type="domain" description="DDT" evidence="5">
    <location>
        <begin position="307"/>
        <end position="368"/>
    </location>
</feature>
<feature type="domain" description="WAC" evidence="6">
    <location>
        <begin position="58"/>
        <end position="164"/>
    </location>
</feature>
<reference evidence="7 8" key="1">
    <citation type="submission" date="2024-01" db="EMBL/GenBank/DDBJ databases">
        <title>The genomes of 5 underutilized Papilionoideae crops provide insights into root nodulation and disease resistanc.</title>
        <authorList>
            <person name="Jiang F."/>
        </authorList>
    </citation>
    <scope>NUCLEOTIDE SEQUENCE [LARGE SCALE GENOMIC DNA]</scope>
    <source>
        <strain evidence="7">JINMINGXINNONG_FW02</strain>
        <tissue evidence="7">Leaves</tissue>
    </source>
</reference>
<dbReference type="InterPro" id="IPR028941">
    <property type="entry name" value="WHIM2_dom"/>
</dbReference>
<dbReference type="Pfam" id="PF02791">
    <property type="entry name" value="DDT"/>
    <property type="match status" value="1"/>
</dbReference>
<comment type="caution">
    <text evidence="7">The sequence shown here is derived from an EMBL/GenBank/DDBJ whole genome shotgun (WGS) entry which is preliminary data.</text>
</comment>